<dbReference type="RefSeq" id="WP_263544585.1">
    <property type="nucleotide sequence ID" value="NZ_JAOVZO020000001.1"/>
</dbReference>
<sequence length="172" mass="17843">MLRLVGSALETEAFGGWQAAWPQVAALTRARVVVHGYVRGSTNTLGAVDIESVFFNEGKINTALVYAVSAQAAGSGSGQVGFYVKAPHFAGFSITPKASGAGRTSKGRESMTVALGDAGGHLAPGLYVMVLEGGKPVDASQFVFTGYNERPLVLSNGAAPDRDYLAFSVEEA</sequence>
<evidence type="ECO:0000313" key="1">
    <source>
        <dbReference type="EMBL" id="MDC8011170.1"/>
    </source>
</evidence>
<accession>A0A9X3YH95</accession>
<organism evidence="1 2">
    <name type="scientific">Tahibacter soli</name>
    <dbReference type="NCBI Taxonomy" id="2983605"/>
    <lineage>
        <taxon>Bacteria</taxon>
        <taxon>Pseudomonadati</taxon>
        <taxon>Pseudomonadota</taxon>
        <taxon>Gammaproteobacteria</taxon>
        <taxon>Lysobacterales</taxon>
        <taxon>Rhodanobacteraceae</taxon>
        <taxon>Tahibacter</taxon>
    </lineage>
</organism>
<keyword evidence="2" id="KW-1185">Reference proteome</keyword>
<dbReference type="AlphaFoldDB" id="A0A9X3YH95"/>
<comment type="caution">
    <text evidence="1">The sequence shown here is derived from an EMBL/GenBank/DDBJ whole genome shotgun (WGS) entry which is preliminary data.</text>
</comment>
<proteinExistence type="predicted"/>
<reference evidence="1" key="1">
    <citation type="submission" date="2023-02" db="EMBL/GenBank/DDBJ databases">
        <title>Tahibacter soli sp. nov. isolated from soil.</title>
        <authorList>
            <person name="Baek J.H."/>
            <person name="Lee J.K."/>
            <person name="Choi D.G."/>
            <person name="Jeon C.O."/>
        </authorList>
    </citation>
    <scope>NUCLEOTIDE SEQUENCE</scope>
    <source>
        <strain evidence="1">BL</strain>
    </source>
</reference>
<evidence type="ECO:0000313" key="2">
    <source>
        <dbReference type="Proteomes" id="UP001139971"/>
    </source>
</evidence>
<gene>
    <name evidence="1" type="ORF">OD750_001275</name>
</gene>
<name>A0A9X3YH95_9GAMM</name>
<dbReference type="EMBL" id="JAOVZO020000001">
    <property type="protein sequence ID" value="MDC8011170.1"/>
    <property type="molecule type" value="Genomic_DNA"/>
</dbReference>
<dbReference type="Proteomes" id="UP001139971">
    <property type="component" value="Unassembled WGS sequence"/>
</dbReference>
<protein>
    <submittedName>
        <fullName evidence="1">Uncharacterized protein</fullName>
    </submittedName>
</protein>